<dbReference type="PANTHER" id="PTHR43651:SF11">
    <property type="entry name" value="MALTO-OLIGOSYLTREHALOSE TREHALOHYDROLASE"/>
    <property type="match status" value="1"/>
</dbReference>
<proteinExistence type="inferred from homology"/>
<dbReference type="CDD" id="cd11325">
    <property type="entry name" value="AmyAc_GTHase"/>
    <property type="match status" value="1"/>
</dbReference>
<dbReference type="InterPro" id="IPR044143">
    <property type="entry name" value="GlgB_N_E_set_prok"/>
</dbReference>
<evidence type="ECO:0000256" key="4">
    <source>
        <dbReference type="ARBA" id="ARBA00012541"/>
    </source>
</evidence>
<dbReference type="InterPro" id="IPR004193">
    <property type="entry name" value="Glyco_hydro_13_N"/>
</dbReference>
<sequence length="605" mass="67833">MIETSKAPLGATIVDGAVHFSIWAPHAKSVAVTGDFNKWKKKGTPLEPADDGSGEWSGLVSGVKPGSEYQFVIVGADGETRQRTDPRARRVTNSVGNSIVYADDFDWEDDDFTMPGWNELVIYELHVGTFNVKEKGRPGTFDSVIQRLDFLVDLGINCIHVMPVCEFAGDFSWGYNPAHPFAVEEAYGGPDGLKRLVKAAHEQGIAIVLDVVYNHFGPSDLALWQIDGWSENDKGGIYFYNDWRSSTPWGDTRPDYGRAEVRTYLHDNAMMWLEEFRCDGLRMDMIPYMRHVSGGESDDDRLDEGYSLLRWINSSIREKYPHKITVAEDLHGNAFVTDAPEDGGCGFGTQWDGDFVHPVREAIITGEDSHRSMESLQHALLRRYSGDAFNRTVYTESHDEVSNGRARVVEEIAGEDGKVDNYYSVKRAALGAAMTLTAPGIPMLFQGQALLEDKWFSDQDPLDWTRLKKFGGMRDMYRDLIHIRRNLEGNTRGLQGQHTHILAADDQDKVLAYLRWYDDPSRDGVLVVLNFSNTTFDGYAVGVEAPARFKLLFNSDWSGYSDHNVDAPTYEDIATEAVAQDGRAHRIILNLGPYAAYVLAVKQEN</sequence>
<keyword evidence="6" id="KW-0119">Carbohydrate metabolism</keyword>
<dbReference type="InterPro" id="IPR017853">
    <property type="entry name" value="GH"/>
</dbReference>
<dbReference type="GO" id="GO:0003844">
    <property type="term" value="F:1,4-alpha-glucan branching enzyme activity"/>
    <property type="evidence" value="ECO:0007669"/>
    <property type="project" value="UniProtKB-EC"/>
</dbReference>
<dbReference type="Gene3D" id="2.60.40.1180">
    <property type="entry name" value="Golgi alpha-mannosidase II"/>
    <property type="match status" value="1"/>
</dbReference>
<organism evidence="9 10">
    <name type="scientific">Neolewinella xylanilytica</name>
    <dbReference type="NCBI Taxonomy" id="1514080"/>
    <lineage>
        <taxon>Bacteria</taxon>
        <taxon>Pseudomonadati</taxon>
        <taxon>Bacteroidota</taxon>
        <taxon>Saprospiria</taxon>
        <taxon>Saprospirales</taxon>
        <taxon>Lewinellaceae</taxon>
        <taxon>Neolewinella</taxon>
    </lineage>
</organism>
<dbReference type="InterPro" id="IPR014756">
    <property type="entry name" value="Ig_E-set"/>
</dbReference>
<name>A0A2S6I545_9BACT</name>
<dbReference type="SUPFAM" id="SSF51445">
    <property type="entry name" value="(Trans)glycosidases"/>
    <property type="match status" value="1"/>
</dbReference>
<evidence type="ECO:0000256" key="3">
    <source>
        <dbReference type="ARBA" id="ARBA00009000"/>
    </source>
</evidence>
<evidence type="ECO:0000256" key="6">
    <source>
        <dbReference type="ARBA" id="ARBA00023277"/>
    </source>
</evidence>
<keyword evidence="10" id="KW-1185">Reference proteome</keyword>
<comment type="catalytic activity">
    <reaction evidence="1">
        <text>Transfers a segment of a (1-&gt;4)-alpha-D-glucan chain to a primary hydroxy group in a similar glucan chain.</text>
        <dbReference type="EC" id="2.4.1.18"/>
    </reaction>
</comment>
<dbReference type="OrthoDB" id="9761875at2"/>
<dbReference type="InterPro" id="IPR013780">
    <property type="entry name" value="Glyco_hydro_b"/>
</dbReference>
<dbReference type="Gene3D" id="3.20.20.80">
    <property type="entry name" value="Glycosidases"/>
    <property type="match status" value="1"/>
</dbReference>
<dbReference type="GO" id="GO:0043169">
    <property type="term" value="F:cation binding"/>
    <property type="evidence" value="ECO:0007669"/>
    <property type="project" value="InterPro"/>
</dbReference>
<dbReference type="SUPFAM" id="SSF81296">
    <property type="entry name" value="E set domains"/>
    <property type="match status" value="1"/>
</dbReference>
<dbReference type="Pfam" id="PF02922">
    <property type="entry name" value="CBM_48"/>
    <property type="match status" value="1"/>
</dbReference>
<feature type="active site" description="Proton donor" evidence="7">
    <location>
        <position position="328"/>
    </location>
</feature>
<comment type="caution">
    <text evidence="9">The sequence shown here is derived from an EMBL/GenBank/DDBJ whole genome shotgun (WGS) entry which is preliminary data.</text>
</comment>
<dbReference type="SUPFAM" id="SSF51011">
    <property type="entry name" value="Glycosyl hydrolase domain"/>
    <property type="match status" value="1"/>
</dbReference>
<comment type="similarity">
    <text evidence="3">Belongs to the glycosyl hydrolase 13 family. GlgB subfamily.</text>
</comment>
<feature type="domain" description="Glycosyl hydrolase family 13 catalytic" evidence="8">
    <location>
        <begin position="124"/>
        <end position="484"/>
    </location>
</feature>
<dbReference type="InterPro" id="IPR006048">
    <property type="entry name" value="A-amylase/branching_C"/>
</dbReference>
<dbReference type="EC" id="2.4.1.18" evidence="4"/>
<reference evidence="9 10" key="1">
    <citation type="submission" date="2018-02" db="EMBL/GenBank/DDBJ databases">
        <title>Genomic Encyclopedia of Archaeal and Bacterial Type Strains, Phase II (KMG-II): from individual species to whole genera.</title>
        <authorList>
            <person name="Goeker M."/>
        </authorList>
    </citation>
    <scope>NUCLEOTIDE SEQUENCE [LARGE SCALE GENOMIC DNA]</scope>
    <source>
        <strain evidence="9 10">DSM 29526</strain>
    </source>
</reference>
<keyword evidence="9" id="KW-0378">Hydrolase</keyword>
<dbReference type="RefSeq" id="WP_104420661.1">
    <property type="nucleotide sequence ID" value="NZ_PTJC01000006.1"/>
</dbReference>
<accession>A0A2S6I545</accession>
<dbReference type="CDD" id="cd02855">
    <property type="entry name" value="E_set_GBE_prok_N"/>
    <property type="match status" value="1"/>
</dbReference>
<evidence type="ECO:0000256" key="5">
    <source>
        <dbReference type="ARBA" id="ARBA00022679"/>
    </source>
</evidence>
<dbReference type="InterPro" id="IPR013783">
    <property type="entry name" value="Ig-like_fold"/>
</dbReference>
<dbReference type="Proteomes" id="UP000237662">
    <property type="component" value="Unassembled WGS sequence"/>
</dbReference>
<dbReference type="InterPro" id="IPR037439">
    <property type="entry name" value="Branching_enzy"/>
</dbReference>
<dbReference type="InterPro" id="IPR006047">
    <property type="entry name" value="GH13_cat_dom"/>
</dbReference>
<dbReference type="SMART" id="SM00642">
    <property type="entry name" value="Aamy"/>
    <property type="match status" value="1"/>
</dbReference>
<evidence type="ECO:0000259" key="8">
    <source>
        <dbReference type="SMART" id="SM00642"/>
    </source>
</evidence>
<dbReference type="GO" id="GO:0004553">
    <property type="term" value="F:hydrolase activity, hydrolyzing O-glycosyl compounds"/>
    <property type="evidence" value="ECO:0007669"/>
    <property type="project" value="InterPro"/>
</dbReference>
<dbReference type="PANTHER" id="PTHR43651">
    <property type="entry name" value="1,4-ALPHA-GLUCAN-BRANCHING ENZYME"/>
    <property type="match status" value="1"/>
</dbReference>
<dbReference type="GO" id="GO:0005978">
    <property type="term" value="P:glycogen biosynthetic process"/>
    <property type="evidence" value="ECO:0007669"/>
    <property type="project" value="InterPro"/>
</dbReference>
<gene>
    <name evidence="9" type="ORF">CLV84_3133</name>
</gene>
<dbReference type="Pfam" id="PF02806">
    <property type="entry name" value="Alpha-amylase_C"/>
    <property type="match status" value="1"/>
</dbReference>
<dbReference type="PIRSF" id="PIRSF000463">
    <property type="entry name" value="GlgB"/>
    <property type="match status" value="1"/>
</dbReference>
<keyword evidence="5" id="KW-0808">Transferase</keyword>
<evidence type="ECO:0000256" key="2">
    <source>
        <dbReference type="ARBA" id="ARBA00002953"/>
    </source>
</evidence>
<dbReference type="Gene3D" id="2.60.40.10">
    <property type="entry name" value="Immunoglobulins"/>
    <property type="match status" value="1"/>
</dbReference>
<comment type="function">
    <text evidence="2">Catalyzes the formation of the alpha-1,6-glucosidic linkages in glycogen by scission of a 1,4-alpha-linked oligosaccharide from growing alpha-1,4-glucan chains and the subsequent attachment of the oligosaccharide to the alpha-1,6 position.</text>
</comment>
<evidence type="ECO:0000256" key="1">
    <source>
        <dbReference type="ARBA" id="ARBA00000826"/>
    </source>
</evidence>
<dbReference type="EMBL" id="PTJC01000006">
    <property type="protein sequence ID" value="PPK86211.1"/>
    <property type="molecule type" value="Genomic_DNA"/>
</dbReference>
<feature type="active site" description="Nucleophile" evidence="7">
    <location>
        <position position="284"/>
    </location>
</feature>
<evidence type="ECO:0000313" key="10">
    <source>
        <dbReference type="Proteomes" id="UP000237662"/>
    </source>
</evidence>
<dbReference type="AlphaFoldDB" id="A0A2S6I545"/>
<evidence type="ECO:0000313" key="9">
    <source>
        <dbReference type="EMBL" id="PPK86211.1"/>
    </source>
</evidence>
<protein>
    <recommendedName>
        <fullName evidence="4">1,4-alpha-glucan branching enzyme</fullName>
        <ecNumber evidence="4">2.4.1.18</ecNumber>
    </recommendedName>
</protein>
<evidence type="ECO:0000256" key="7">
    <source>
        <dbReference type="PIRSR" id="PIRSR000463-1"/>
    </source>
</evidence>
<dbReference type="Pfam" id="PF00128">
    <property type="entry name" value="Alpha-amylase"/>
    <property type="match status" value="1"/>
</dbReference>